<dbReference type="InterPro" id="IPR026122">
    <property type="entry name" value="MOV-10/SDE3_DEXXQ/H-box"/>
</dbReference>
<evidence type="ECO:0000256" key="1">
    <source>
        <dbReference type="ARBA" id="ARBA00004331"/>
    </source>
</evidence>
<dbReference type="Pfam" id="PF13087">
    <property type="entry name" value="AAA_12"/>
    <property type="match status" value="1"/>
</dbReference>
<organism evidence="15 16">
    <name type="scientific">Coprinellus micaceus</name>
    <name type="common">Glistening ink-cap mushroom</name>
    <name type="synonym">Coprinus micaceus</name>
    <dbReference type="NCBI Taxonomy" id="71717"/>
    <lineage>
        <taxon>Eukaryota</taxon>
        <taxon>Fungi</taxon>
        <taxon>Dikarya</taxon>
        <taxon>Basidiomycota</taxon>
        <taxon>Agaricomycotina</taxon>
        <taxon>Agaricomycetes</taxon>
        <taxon>Agaricomycetidae</taxon>
        <taxon>Agaricales</taxon>
        <taxon>Agaricineae</taxon>
        <taxon>Psathyrellaceae</taxon>
        <taxon>Coprinellus</taxon>
    </lineage>
</organism>
<dbReference type="PANTHER" id="PTHR45418">
    <property type="entry name" value="CANCER/TESTIS ANTIGEN 55"/>
    <property type="match status" value="1"/>
</dbReference>
<evidence type="ECO:0000313" key="16">
    <source>
        <dbReference type="Proteomes" id="UP000298030"/>
    </source>
</evidence>
<dbReference type="AlphaFoldDB" id="A0A4Y7T6T2"/>
<feature type="compositionally biased region" description="Acidic residues" evidence="13">
    <location>
        <begin position="976"/>
        <end position="986"/>
    </location>
</feature>
<dbReference type="CDD" id="cd18038">
    <property type="entry name" value="DEXXQc_Helz-like"/>
    <property type="match status" value="1"/>
</dbReference>
<keyword evidence="5" id="KW-0547">Nucleotide-binding</keyword>
<evidence type="ECO:0000256" key="7">
    <source>
        <dbReference type="ARBA" id="ARBA00022806"/>
    </source>
</evidence>
<dbReference type="GO" id="GO:0008270">
    <property type="term" value="F:zinc ion binding"/>
    <property type="evidence" value="ECO:0007669"/>
    <property type="project" value="UniProtKB-KW"/>
</dbReference>
<feature type="domain" description="C3H1-type" evidence="14">
    <location>
        <begin position="11"/>
        <end position="39"/>
    </location>
</feature>
<proteinExistence type="inferred from homology"/>
<dbReference type="GO" id="GO:0005524">
    <property type="term" value="F:ATP binding"/>
    <property type="evidence" value="ECO:0007669"/>
    <property type="project" value="UniProtKB-KW"/>
</dbReference>
<evidence type="ECO:0000256" key="12">
    <source>
        <dbReference type="PROSITE-ProRule" id="PRU00723"/>
    </source>
</evidence>
<keyword evidence="6 15" id="KW-0378">Hydrolase</keyword>
<keyword evidence="4" id="KW-0963">Cytoplasm</keyword>
<evidence type="ECO:0000256" key="5">
    <source>
        <dbReference type="ARBA" id="ARBA00022741"/>
    </source>
</evidence>
<comment type="catalytic activity">
    <reaction evidence="11">
        <text>ATP + H2O = ADP + phosphate + H(+)</text>
        <dbReference type="Rhea" id="RHEA:13065"/>
        <dbReference type="ChEBI" id="CHEBI:15377"/>
        <dbReference type="ChEBI" id="CHEBI:15378"/>
        <dbReference type="ChEBI" id="CHEBI:30616"/>
        <dbReference type="ChEBI" id="CHEBI:43474"/>
        <dbReference type="ChEBI" id="CHEBI:456216"/>
        <dbReference type="EC" id="3.6.4.13"/>
    </reaction>
</comment>
<evidence type="ECO:0000256" key="3">
    <source>
        <dbReference type="ARBA" id="ARBA00012552"/>
    </source>
</evidence>
<feature type="compositionally biased region" description="Basic and acidic residues" evidence="13">
    <location>
        <begin position="987"/>
        <end position="1000"/>
    </location>
</feature>
<gene>
    <name evidence="15" type="ORF">FA13DRAFT_1755399</name>
</gene>
<keyword evidence="12" id="KW-0863">Zinc-finger</keyword>
<comment type="similarity">
    <text evidence="2">Belongs to the DNA2/NAM7 helicase family. SDE3 subfamily.</text>
</comment>
<dbReference type="GO" id="GO:0036464">
    <property type="term" value="C:cytoplasmic ribonucleoprotein granule"/>
    <property type="evidence" value="ECO:0007669"/>
    <property type="project" value="UniProtKB-SubCell"/>
</dbReference>
<accession>A0A4Y7T6T2</accession>
<dbReference type="InterPro" id="IPR047187">
    <property type="entry name" value="SF1_C_Upf1"/>
</dbReference>
<dbReference type="SUPFAM" id="SSF52540">
    <property type="entry name" value="P-loop containing nucleoside triphosphate hydrolases"/>
    <property type="match status" value="1"/>
</dbReference>
<dbReference type="PANTHER" id="PTHR45418:SF1">
    <property type="entry name" value="CANCER_TESTIS ANTIGEN 55"/>
    <property type="match status" value="1"/>
</dbReference>
<comment type="caution">
    <text evidence="15">The sequence shown here is derived from an EMBL/GenBank/DDBJ whole genome shotgun (WGS) entry which is preliminary data.</text>
</comment>
<dbReference type="GO" id="GO:0032574">
    <property type="term" value="F:5'-3' RNA helicase activity"/>
    <property type="evidence" value="ECO:0007669"/>
    <property type="project" value="InterPro"/>
</dbReference>
<evidence type="ECO:0000256" key="6">
    <source>
        <dbReference type="ARBA" id="ARBA00022801"/>
    </source>
</evidence>
<sequence length="1000" mass="113301">MPPRTTTNGPRLNPNFCGYFLSPSGCIKGIRCNRRHDIQRCSCGLVLMSKYYLPHVRGKRHRDLYRQLKEREAKERGQTAQGNENDPVAWRQCDRCSRHIWARAWQSHQDYHGRQDRRAAFETAEASAELDKEGIVVSGKDDGVDFGIIDSGTESSVEVTITIQNTTRDYAFRIATTGSDSLLESKASRRSSDPGSAGTRTVSVVFHPGYAGQFEDTLELVFWHLDLHRAFVITRRVKATIGDRDDYEQIKPEAPYTGPKQVPRFNYDRVRVVLSLRPPTWTETVWTERLPEYKVPEKVVEAAFGPPAPGKQKNPNAARANVQRLMPAALNLDTYATWWQVLLWVEEEQVKQDLDHYALEGVELKPNYPRYELKVPGLAENRPSVLVGDYILVSHSDSSADLQSRTWYEGRVHAVRMDDVVLAFGESFSTYKGTKFDVRFKLNRLPFRRMHHALVNKVNPARILFPAKRHIEGVRRTTTRQREAITLYNRELREDEEQLETVAAILHQKPGSVPFVVFGPPGTGKTVTIIEAIQQLLDKDEDIKILACAPSNSAADLLAQRLSNRGPKVVLRLNSLSRKRDDLPSNLKEYCCINANNVFAMPPIDELLKYRVVVATCLTGAAPAGMGAKRGHFSHIFVDEAGQGKEPEVVLPIKSLADDKTNVVLAGDNQQLGPVLHSNLAKDLGMKTSFLARIMDRDIYDLDSDSGVGGRGITIVKLVKNFRSHPSILSFSNEQFYNSELRACGNPAMTHSLENIDELPRRRFPLIFHGIVGKDDREKSSPSFFNIDEASQVKRYCKALIENRKYRLKGEHIGVITPYHAQRCKILDLLHKEHKLNGIKVGSVEEFQGQERRVIIMSTVRSNTNYVTSDIVRSLGFVANGRRMNVAVTRAQALLVVIGNPFVLSLDPLWKSFMNYVHLNGGWTGKRIDWNPMETINDAHSLGEARRTEAEREMEETMERLRAMILQRHEDSDFEIDLDSDSDEEDGARVFERPIIREAE</sequence>
<dbReference type="GO" id="GO:0003723">
    <property type="term" value="F:RNA binding"/>
    <property type="evidence" value="ECO:0007669"/>
    <property type="project" value="UniProtKB-KW"/>
</dbReference>
<dbReference type="CDD" id="cd18808">
    <property type="entry name" value="SF1_C_Upf1"/>
    <property type="match status" value="1"/>
</dbReference>
<keyword evidence="10" id="KW-0943">RNA-mediated gene silencing</keyword>
<dbReference type="Gene3D" id="3.40.50.300">
    <property type="entry name" value="P-loop containing nucleotide triphosphate hydrolases"/>
    <property type="match status" value="2"/>
</dbReference>
<keyword evidence="12" id="KW-0862">Zinc</keyword>
<keyword evidence="16" id="KW-1185">Reference proteome</keyword>
<reference evidence="15 16" key="1">
    <citation type="journal article" date="2019" name="Nat. Ecol. Evol.">
        <title>Megaphylogeny resolves global patterns of mushroom evolution.</title>
        <authorList>
            <person name="Varga T."/>
            <person name="Krizsan K."/>
            <person name="Foldi C."/>
            <person name="Dima B."/>
            <person name="Sanchez-Garcia M."/>
            <person name="Sanchez-Ramirez S."/>
            <person name="Szollosi G.J."/>
            <person name="Szarkandi J.G."/>
            <person name="Papp V."/>
            <person name="Albert L."/>
            <person name="Andreopoulos W."/>
            <person name="Angelini C."/>
            <person name="Antonin V."/>
            <person name="Barry K.W."/>
            <person name="Bougher N.L."/>
            <person name="Buchanan P."/>
            <person name="Buyck B."/>
            <person name="Bense V."/>
            <person name="Catcheside P."/>
            <person name="Chovatia M."/>
            <person name="Cooper J."/>
            <person name="Damon W."/>
            <person name="Desjardin D."/>
            <person name="Finy P."/>
            <person name="Geml J."/>
            <person name="Haridas S."/>
            <person name="Hughes K."/>
            <person name="Justo A."/>
            <person name="Karasinski D."/>
            <person name="Kautmanova I."/>
            <person name="Kiss B."/>
            <person name="Kocsube S."/>
            <person name="Kotiranta H."/>
            <person name="LaButti K.M."/>
            <person name="Lechner B.E."/>
            <person name="Liimatainen K."/>
            <person name="Lipzen A."/>
            <person name="Lukacs Z."/>
            <person name="Mihaltcheva S."/>
            <person name="Morgado L.N."/>
            <person name="Niskanen T."/>
            <person name="Noordeloos M.E."/>
            <person name="Ohm R.A."/>
            <person name="Ortiz-Santana B."/>
            <person name="Ovrebo C."/>
            <person name="Racz N."/>
            <person name="Riley R."/>
            <person name="Savchenko A."/>
            <person name="Shiryaev A."/>
            <person name="Soop K."/>
            <person name="Spirin V."/>
            <person name="Szebenyi C."/>
            <person name="Tomsovsky M."/>
            <person name="Tulloss R.E."/>
            <person name="Uehling J."/>
            <person name="Grigoriev I.V."/>
            <person name="Vagvolgyi C."/>
            <person name="Papp T."/>
            <person name="Martin F.M."/>
            <person name="Miettinen O."/>
            <person name="Hibbett D.S."/>
            <person name="Nagy L.G."/>
        </authorList>
    </citation>
    <scope>NUCLEOTIDE SEQUENCE [LARGE SCALE GENOMIC DNA]</scope>
    <source>
        <strain evidence="15 16">FP101781</strain>
    </source>
</reference>
<evidence type="ECO:0000259" key="14">
    <source>
        <dbReference type="PROSITE" id="PS50103"/>
    </source>
</evidence>
<dbReference type="Pfam" id="PF21634">
    <property type="entry name" value="MOV-10_beta-barrel"/>
    <property type="match status" value="1"/>
</dbReference>
<evidence type="ECO:0000256" key="9">
    <source>
        <dbReference type="ARBA" id="ARBA00022884"/>
    </source>
</evidence>
<dbReference type="InterPro" id="IPR049080">
    <property type="entry name" value="MOV-10-like_beta-barrel"/>
</dbReference>
<dbReference type="Proteomes" id="UP000298030">
    <property type="component" value="Unassembled WGS sequence"/>
</dbReference>
<keyword evidence="8" id="KW-0067">ATP-binding</keyword>
<evidence type="ECO:0000256" key="11">
    <source>
        <dbReference type="ARBA" id="ARBA00047984"/>
    </source>
</evidence>
<dbReference type="GO" id="GO:0031047">
    <property type="term" value="P:regulatory ncRNA-mediated gene silencing"/>
    <property type="evidence" value="ECO:0007669"/>
    <property type="project" value="UniProtKB-KW"/>
</dbReference>
<feature type="region of interest" description="Disordered" evidence="13">
    <location>
        <begin position="976"/>
        <end position="1000"/>
    </location>
</feature>
<keyword evidence="9" id="KW-0694">RNA-binding</keyword>
<dbReference type="InterPro" id="IPR041679">
    <property type="entry name" value="DNA2/NAM7-like_C"/>
</dbReference>
<dbReference type="Pfam" id="PF13086">
    <property type="entry name" value="AAA_11"/>
    <property type="match status" value="2"/>
</dbReference>
<protein>
    <recommendedName>
        <fullName evidence="3">RNA helicase</fullName>
        <ecNumber evidence="3">3.6.4.13</ecNumber>
    </recommendedName>
</protein>
<dbReference type="InterPro" id="IPR027417">
    <property type="entry name" value="P-loop_NTPase"/>
</dbReference>
<keyword evidence="7" id="KW-0347">Helicase</keyword>
<feature type="zinc finger region" description="C3H1-type" evidence="12">
    <location>
        <begin position="11"/>
        <end position="39"/>
    </location>
</feature>
<evidence type="ECO:0000256" key="10">
    <source>
        <dbReference type="ARBA" id="ARBA00023158"/>
    </source>
</evidence>
<comment type="subcellular location">
    <subcellularLocation>
        <location evidence="1">Cytoplasm</location>
        <location evidence="1">Cytoplasmic ribonucleoprotein granule</location>
    </subcellularLocation>
</comment>
<dbReference type="EMBL" id="QPFP01000025">
    <property type="protein sequence ID" value="TEB29896.1"/>
    <property type="molecule type" value="Genomic_DNA"/>
</dbReference>
<evidence type="ECO:0000313" key="15">
    <source>
        <dbReference type="EMBL" id="TEB29896.1"/>
    </source>
</evidence>
<evidence type="ECO:0000256" key="4">
    <source>
        <dbReference type="ARBA" id="ARBA00022490"/>
    </source>
</evidence>
<evidence type="ECO:0000256" key="2">
    <source>
        <dbReference type="ARBA" id="ARBA00005601"/>
    </source>
</evidence>
<dbReference type="InterPro" id="IPR000571">
    <property type="entry name" value="Znf_CCCH"/>
</dbReference>
<dbReference type="InterPro" id="IPR041677">
    <property type="entry name" value="DNA2/NAM7_AAA_11"/>
</dbReference>
<dbReference type="STRING" id="71717.A0A4Y7T6T2"/>
<evidence type="ECO:0000256" key="8">
    <source>
        <dbReference type="ARBA" id="ARBA00022840"/>
    </source>
</evidence>
<dbReference type="EC" id="3.6.4.13" evidence="3"/>
<keyword evidence="12" id="KW-0479">Metal-binding</keyword>
<dbReference type="GO" id="GO:0016787">
    <property type="term" value="F:hydrolase activity"/>
    <property type="evidence" value="ECO:0007669"/>
    <property type="project" value="UniProtKB-KW"/>
</dbReference>
<dbReference type="PROSITE" id="PS50103">
    <property type="entry name" value="ZF_C3H1"/>
    <property type="match status" value="1"/>
</dbReference>
<dbReference type="OrthoDB" id="6513042at2759"/>
<name>A0A4Y7T6T2_COPMI</name>
<evidence type="ECO:0000256" key="13">
    <source>
        <dbReference type="SAM" id="MobiDB-lite"/>
    </source>
</evidence>
<dbReference type="FunFam" id="3.40.50.300:FF:000608">
    <property type="entry name" value="Mov10 RISC complex RNA helicase"/>
    <property type="match status" value="1"/>
</dbReference>